<accession>A0ABU1UDU8</accession>
<feature type="domain" description="HTH tetR-type" evidence="6">
    <location>
        <begin position="30"/>
        <end position="90"/>
    </location>
</feature>
<dbReference type="PANTHER" id="PTHR30055">
    <property type="entry name" value="HTH-TYPE TRANSCRIPTIONAL REGULATOR RUTR"/>
    <property type="match status" value="1"/>
</dbReference>
<evidence type="ECO:0000256" key="3">
    <source>
        <dbReference type="ARBA" id="ARBA00023163"/>
    </source>
</evidence>
<protein>
    <submittedName>
        <fullName evidence="7">AcrR family transcriptional regulator</fullName>
    </submittedName>
</protein>
<evidence type="ECO:0000256" key="4">
    <source>
        <dbReference type="PROSITE-ProRule" id="PRU00335"/>
    </source>
</evidence>
<organism evidence="7 8">
    <name type="scientific">Arthrobacter ginsengisoli</name>
    <dbReference type="NCBI Taxonomy" id="1356565"/>
    <lineage>
        <taxon>Bacteria</taxon>
        <taxon>Bacillati</taxon>
        <taxon>Actinomycetota</taxon>
        <taxon>Actinomycetes</taxon>
        <taxon>Micrococcales</taxon>
        <taxon>Micrococcaceae</taxon>
        <taxon>Arthrobacter</taxon>
    </lineage>
</organism>
<dbReference type="InterPro" id="IPR009057">
    <property type="entry name" value="Homeodomain-like_sf"/>
</dbReference>
<dbReference type="PANTHER" id="PTHR30055:SF234">
    <property type="entry name" value="HTH-TYPE TRANSCRIPTIONAL REGULATOR BETI"/>
    <property type="match status" value="1"/>
</dbReference>
<dbReference type="PRINTS" id="PR00455">
    <property type="entry name" value="HTHTETR"/>
</dbReference>
<proteinExistence type="predicted"/>
<evidence type="ECO:0000313" key="7">
    <source>
        <dbReference type="EMBL" id="MDR7083310.1"/>
    </source>
</evidence>
<dbReference type="SUPFAM" id="SSF46689">
    <property type="entry name" value="Homeodomain-like"/>
    <property type="match status" value="1"/>
</dbReference>
<comment type="caution">
    <text evidence="7">The sequence shown here is derived from an EMBL/GenBank/DDBJ whole genome shotgun (WGS) entry which is preliminary data.</text>
</comment>
<dbReference type="EMBL" id="JAVDVQ010000010">
    <property type="protein sequence ID" value="MDR7083310.1"/>
    <property type="molecule type" value="Genomic_DNA"/>
</dbReference>
<dbReference type="InterPro" id="IPR001647">
    <property type="entry name" value="HTH_TetR"/>
</dbReference>
<keyword evidence="1" id="KW-0805">Transcription regulation</keyword>
<name>A0ABU1UDU8_9MICC</name>
<dbReference type="Pfam" id="PF00440">
    <property type="entry name" value="TetR_N"/>
    <property type="match status" value="1"/>
</dbReference>
<dbReference type="Gene3D" id="1.10.357.10">
    <property type="entry name" value="Tetracycline Repressor, domain 2"/>
    <property type="match status" value="1"/>
</dbReference>
<dbReference type="Proteomes" id="UP001252243">
    <property type="component" value="Unassembled WGS sequence"/>
</dbReference>
<evidence type="ECO:0000256" key="5">
    <source>
        <dbReference type="SAM" id="MobiDB-lite"/>
    </source>
</evidence>
<dbReference type="InterPro" id="IPR050109">
    <property type="entry name" value="HTH-type_TetR-like_transc_reg"/>
</dbReference>
<dbReference type="PROSITE" id="PS50977">
    <property type="entry name" value="HTH_TETR_2"/>
    <property type="match status" value="1"/>
</dbReference>
<keyword evidence="8" id="KW-1185">Reference proteome</keyword>
<evidence type="ECO:0000259" key="6">
    <source>
        <dbReference type="PROSITE" id="PS50977"/>
    </source>
</evidence>
<dbReference type="RefSeq" id="WP_310057796.1">
    <property type="nucleotide sequence ID" value="NZ_JAVDVQ010000010.1"/>
</dbReference>
<sequence length="231" mass="25170">MSPRAAADVSTNGTAKPETGKRRRVHQSTPENERAILEAVLQLAVTEGYEGTTMAEVARVAHLPIGSVYWHFENKEGLFAALIDYCFENWKTRHRGPENRAILRTSIAGSAANSADPANAQEAFWIIGLLFALEKRLAGNAARQKYLEVRDEMYELMVEAVTPGIPAAALRVKPDLARKIVMLGRALTDGFYISASAGDEIDFAEAAELSALAMEKLVQHYAELGAAADQP</sequence>
<feature type="DNA-binding region" description="H-T-H motif" evidence="4">
    <location>
        <begin position="53"/>
        <end position="72"/>
    </location>
</feature>
<evidence type="ECO:0000256" key="2">
    <source>
        <dbReference type="ARBA" id="ARBA00023125"/>
    </source>
</evidence>
<gene>
    <name evidence="7" type="ORF">J2X01_002604</name>
</gene>
<reference evidence="7 8" key="1">
    <citation type="submission" date="2023-07" db="EMBL/GenBank/DDBJ databases">
        <title>Sorghum-associated microbial communities from plants grown in Nebraska, USA.</title>
        <authorList>
            <person name="Schachtman D."/>
        </authorList>
    </citation>
    <scope>NUCLEOTIDE SEQUENCE [LARGE SCALE GENOMIC DNA]</scope>
    <source>
        <strain evidence="7 8">BE167</strain>
    </source>
</reference>
<evidence type="ECO:0000256" key="1">
    <source>
        <dbReference type="ARBA" id="ARBA00023015"/>
    </source>
</evidence>
<evidence type="ECO:0000313" key="8">
    <source>
        <dbReference type="Proteomes" id="UP001252243"/>
    </source>
</evidence>
<keyword evidence="2 4" id="KW-0238">DNA-binding</keyword>
<feature type="region of interest" description="Disordered" evidence="5">
    <location>
        <begin position="1"/>
        <end position="31"/>
    </location>
</feature>
<keyword evidence="3" id="KW-0804">Transcription</keyword>